<evidence type="ECO:0000313" key="2">
    <source>
        <dbReference type="EMBL" id="KAF1988509.1"/>
    </source>
</evidence>
<feature type="domain" description="Dienelactone hydrolase" evidence="1">
    <location>
        <begin position="35"/>
        <end position="254"/>
    </location>
</feature>
<dbReference type="OrthoDB" id="2147163at2759"/>
<dbReference type="PANTHER" id="PTHR47668">
    <property type="entry name" value="DIENELACTONE HYDROLASE FAMILY PROTEIN (AFU_ORTHOLOGUE AFUA_6G01940)"/>
    <property type="match status" value="1"/>
</dbReference>
<keyword evidence="2" id="KW-0378">Hydrolase</keyword>
<reference evidence="2" key="1">
    <citation type="journal article" date="2020" name="Stud. Mycol.">
        <title>101 Dothideomycetes genomes: a test case for predicting lifestyles and emergence of pathogens.</title>
        <authorList>
            <person name="Haridas S."/>
            <person name="Albert R."/>
            <person name="Binder M."/>
            <person name="Bloem J."/>
            <person name="Labutti K."/>
            <person name="Salamov A."/>
            <person name="Andreopoulos B."/>
            <person name="Baker S."/>
            <person name="Barry K."/>
            <person name="Bills G."/>
            <person name="Bluhm B."/>
            <person name="Cannon C."/>
            <person name="Castanera R."/>
            <person name="Culley D."/>
            <person name="Daum C."/>
            <person name="Ezra D."/>
            <person name="Gonzalez J."/>
            <person name="Henrissat B."/>
            <person name="Kuo A."/>
            <person name="Liang C."/>
            <person name="Lipzen A."/>
            <person name="Lutzoni F."/>
            <person name="Magnuson J."/>
            <person name="Mondo S."/>
            <person name="Nolan M."/>
            <person name="Ohm R."/>
            <person name="Pangilinan J."/>
            <person name="Park H.-J."/>
            <person name="Ramirez L."/>
            <person name="Alfaro M."/>
            <person name="Sun H."/>
            <person name="Tritt A."/>
            <person name="Yoshinaga Y."/>
            <person name="Zwiers L.-H."/>
            <person name="Turgeon B."/>
            <person name="Goodwin S."/>
            <person name="Spatafora J."/>
            <person name="Crous P."/>
            <person name="Grigoriev I."/>
        </authorList>
    </citation>
    <scope>NUCLEOTIDE SEQUENCE</scope>
    <source>
        <strain evidence="2">CBS 113979</strain>
    </source>
</reference>
<dbReference type="InterPro" id="IPR002925">
    <property type="entry name" value="Dienelactn_hydro"/>
</dbReference>
<proteinExistence type="predicted"/>
<sequence length="255" mass="27824">MSAPLVPSPACCRVAPPAAPAYEPKGVYVDENGMKTYETGPATPTRALLLIYDIFGLYPQTLRGADMLAEQITQILGQATKVIMPDWFGDNPADITQYPPDTPEKVEYINNFFNDNASPDAIIPQIPGIVKAVGEKNPSVEGWGIMGHCWGGKIAALVSAEGTAFKVAAQCHPSLLDPADADVVTVPMMVLPSGDEDVPTVKEFEKRLKEDKYVETFPDRVHGWMASKADFEDVGANADFHRGYKLLSEWFAKHL</sequence>
<dbReference type="Gene3D" id="3.40.50.1820">
    <property type="entry name" value="alpha/beta hydrolase"/>
    <property type="match status" value="1"/>
</dbReference>
<evidence type="ECO:0000313" key="3">
    <source>
        <dbReference type="Proteomes" id="UP000800041"/>
    </source>
</evidence>
<dbReference type="GO" id="GO:0016787">
    <property type="term" value="F:hydrolase activity"/>
    <property type="evidence" value="ECO:0007669"/>
    <property type="project" value="UniProtKB-KW"/>
</dbReference>
<dbReference type="InterPro" id="IPR029058">
    <property type="entry name" value="AB_hydrolase_fold"/>
</dbReference>
<name>A0A6G1H681_9PEZI</name>
<dbReference type="Proteomes" id="UP000800041">
    <property type="component" value="Unassembled WGS sequence"/>
</dbReference>
<dbReference type="Pfam" id="PF01738">
    <property type="entry name" value="DLH"/>
    <property type="match status" value="1"/>
</dbReference>
<accession>A0A6G1H681</accession>
<evidence type="ECO:0000259" key="1">
    <source>
        <dbReference type="Pfam" id="PF01738"/>
    </source>
</evidence>
<keyword evidence="3" id="KW-1185">Reference proteome</keyword>
<dbReference type="AlphaFoldDB" id="A0A6G1H681"/>
<dbReference type="SUPFAM" id="SSF53474">
    <property type="entry name" value="alpha/beta-Hydrolases"/>
    <property type="match status" value="1"/>
</dbReference>
<dbReference type="EMBL" id="ML977148">
    <property type="protein sequence ID" value="KAF1988509.1"/>
    <property type="molecule type" value="Genomic_DNA"/>
</dbReference>
<protein>
    <submittedName>
        <fullName evidence="2">Dienelactone hydrolase family protein</fullName>
    </submittedName>
</protein>
<gene>
    <name evidence="2" type="ORF">K402DRAFT_461915</name>
</gene>
<organism evidence="2 3">
    <name type="scientific">Aulographum hederae CBS 113979</name>
    <dbReference type="NCBI Taxonomy" id="1176131"/>
    <lineage>
        <taxon>Eukaryota</taxon>
        <taxon>Fungi</taxon>
        <taxon>Dikarya</taxon>
        <taxon>Ascomycota</taxon>
        <taxon>Pezizomycotina</taxon>
        <taxon>Dothideomycetes</taxon>
        <taxon>Pleosporomycetidae</taxon>
        <taxon>Aulographales</taxon>
        <taxon>Aulographaceae</taxon>
    </lineage>
</organism>
<dbReference type="PANTHER" id="PTHR47668:SF1">
    <property type="entry name" value="DIENELACTONE HYDROLASE DOMAIN-CONTAINING PROTEIN-RELATED"/>
    <property type="match status" value="1"/>
</dbReference>